<name>A0AAU9APV3_LYSEN</name>
<evidence type="ECO:0000313" key="1">
    <source>
        <dbReference type="EMBL" id="BAW00275.1"/>
    </source>
</evidence>
<dbReference type="AlphaFoldDB" id="A0AAU9APV3"/>
<protein>
    <submittedName>
        <fullName evidence="1">Uncharacterized protein</fullName>
    </submittedName>
</protein>
<organism evidence="1 2">
    <name type="scientific">Lysobacter enzymogenes</name>
    <dbReference type="NCBI Taxonomy" id="69"/>
    <lineage>
        <taxon>Bacteria</taxon>
        <taxon>Pseudomonadati</taxon>
        <taxon>Pseudomonadota</taxon>
        <taxon>Gammaproteobacteria</taxon>
        <taxon>Lysobacterales</taxon>
        <taxon>Lysobacteraceae</taxon>
        <taxon>Lysobacter</taxon>
    </lineage>
</organism>
<dbReference type="EMBL" id="AP014940">
    <property type="protein sequence ID" value="BAW00275.1"/>
    <property type="molecule type" value="Genomic_DNA"/>
</dbReference>
<dbReference type="RefSeq" id="WP_096382525.1">
    <property type="nucleotide sequence ID" value="NZ_AP014940.1"/>
</dbReference>
<evidence type="ECO:0000313" key="2">
    <source>
        <dbReference type="Proteomes" id="UP000218824"/>
    </source>
</evidence>
<sequence>MIGWLLMTVDSLESRRGDGSVGNLSVRGCAHRARTLRADIAIDVRRLRDQAIAQRGAARRR</sequence>
<accession>A0AAU9APV3</accession>
<dbReference type="GeneID" id="83066561"/>
<reference evidence="1 2" key="1">
    <citation type="journal article" date="2017" name="DNA Res.">
        <title>Complete genome sequence and expression profile of the commercial lytic enzyme producer Lysobacter enzymogenes M497-1.</title>
        <authorList>
            <person name="Takami H."/>
            <person name="Toyoda A."/>
            <person name="Uchiyama I."/>
            <person name="Itoh T."/>
            <person name="Takaki Y."/>
            <person name="Arai W."/>
            <person name="Nishi S."/>
            <person name="Kawai M."/>
            <person name="Shinya K."/>
            <person name="Ikeda H."/>
        </authorList>
    </citation>
    <scope>NUCLEOTIDE SEQUENCE [LARGE SCALE GENOMIC DNA]</scope>
    <source>
        <strain evidence="1 2">M497-1</strain>
    </source>
</reference>
<proteinExistence type="predicted"/>
<gene>
    <name evidence="1" type="ORF">LEN_4787</name>
</gene>
<dbReference type="Proteomes" id="UP000218824">
    <property type="component" value="Chromosome"/>
</dbReference>
<dbReference type="KEGG" id="lem:LEN_4787"/>